<dbReference type="AlphaFoldDB" id="A0A8H9J3N7"/>
<keyword evidence="4" id="KW-1185">Reference proteome</keyword>
<dbReference type="GO" id="GO:0019748">
    <property type="term" value="P:secondary metabolic process"/>
    <property type="evidence" value="ECO:0007669"/>
    <property type="project" value="TreeGrafter"/>
</dbReference>
<dbReference type="RefSeq" id="WP_145934463.1">
    <property type="nucleotide sequence ID" value="NZ_BNAV01000008.1"/>
</dbReference>
<dbReference type="Gene3D" id="3.20.20.140">
    <property type="entry name" value="Metal-dependent hydrolases"/>
    <property type="match status" value="1"/>
</dbReference>
<dbReference type="InterPro" id="IPR032466">
    <property type="entry name" value="Metal_Hydrolase"/>
</dbReference>
<dbReference type="Pfam" id="PF04909">
    <property type="entry name" value="Amidohydro_2"/>
    <property type="match status" value="1"/>
</dbReference>
<dbReference type="SUPFAM" id="SSF51556">
    <property type="entry name" value="Metallo-dependent hydrolases"/>
    <property type="match status" value="1"/>
</dbReference>
<dbReference type="EMBL" id="BNAV01000008">
    <property type="protein sequence ID" value="GHF70067.1"/>
    <property type="molecule type" value="Genomic_DNA"/>
</dbReference>
<protein>
    <recommendedName>
        <fullName evidence="2">Amidohydrolase-related domain-containing protein</fullName>
    </recommendedName>
</protein>
<dbReference type="GO" id="GO:0005829">
    <property type="term" value="C:cytosol"/>
    <property type="evidence" value="ECO:0007669"/>
    <property type="project" value="TreeGrafter"/>
</dbReference>
<dbReference type="InterPro" id="IPR032465">
    <property type="entry name" value="ACMSD"/>
</dbReference>
<evidence type="ECO:0000256" key="1">
    <source>
        <dbReference type="ARBA" id="ARBA00023239"/>
    </source>
</evidence>
<evidence type="ECO:0000259" key="2">
    <source>
        <dbReference type="Pfam" id="PF04909"/>
    </source>
</evidence>
<dbReference type="PANTHER" id="PTHR21240">
    <property type="entry name" value="2-AMINO-3-CARBOXYLMUCONATE-6-SEMIALDEHYDE DECARBOXYLASE"/>
    <property type="match status" value="1"/>
</dbReference>
<gene>
    <name evidence="3" type="ORF">GCM10017566_49760</name>
</gene>
<feature type="domain" description="Amidohydrolase-related" evidence="2">
    <location>
        <begin position="75"/>
        <end position="330"/>
    </location>
</feature>
<dbReference type="GO" id="GO:0016787">
    <property type="term" value="F:hydrolase activity"/>
    <property type="evidence" value="ECO:0007669"/>
    <property type="project" value="InterPro"/>
</dbReference>
<sequence length="345" mass="37070">MRIVTLEEHWSDPAVSAAGAPAMTELVPGHAAVFDVSAGMPYTERLDLLADLGAARIADMDRNGITTQVLSCLNTFLPADVAPALTTAANDTVAEAVKAHPGRFAAFATLPTAVPDAAAGELRRCVGELGFVGTMIMGRTDGEFLDQPRFDPILRAASELAVPIYLHPAPPPLAVSDANYAGGLSPAVSAAFRLAAWGWHQETAVHFLHLVLAGVLDRYPDLQFVLGHWGEFIPFYLDRLDEAMPRRLTGLDRTFREYFRDNVFITPSGMFSQAQLRYCVDTVGVDRIIHAVDFPMLGNEGAVSFLADSDLSEEDREKIAHGNADKLLGFRLGDGLGRGAGPSLG</sequence>
<dbReference type="Proteomes" id="UP000658656">
    <property type="component" value="Unassembled WGS sequence"/>
</dbReference>
<dbReference type="GO" id="GO:0016831">
    <property type="term" value="F:carboxy-lyase activity"/>
    <property type="evidence" value="ECO:0007669"/>
    <property type="project" value="InterPro"/>
</dbReference>
<dbReference type="InterPro" id="IPR006680">
    <property type="entry name" value="Amidohydro-rel"/>
</dbReference>
<proteinExistence type="predicted"/>
<reference evidence="3" key="2">
    <citation type="submission" date="2020-09" db="EMBL/GenBank/DDBJ databases">
        <authorList>
            <person name="Sun Q."/>
            <person name="Zhou Y."/>
        </authorList>
    </citation>
    <scope>NUCLEOTIDE SEQUENCE</scope>
    <source>
        <strain evidence="3">CGMCC 4.7679</strain>
    </source>
</reference>
<keyword evidence="1" id="KW-0456">Lyase</keyword>
<reference evidence="3" key="1">
    <citation type="journal article" date="2014" name="Int. J. Syst. Evol. Microbiol.">
        <title>Complete genome sequence of Corynebacterium casei LMG S-19264T (=DSM 44701T), isolated from a smear-ripened cheese.</title>
        <authorList>
            <consortium name="US DOE Joint Genome Institute (JGI-PGF)"/>
            <person name="Walter F."/>
            <person name="Albersmeier A."/>
            <person name="Kalinowski J."/>
            <person name="Ruckert C."/>
        </authorList>
    </citation>
    <scope>NUCLEOTIDE SEQUENCE</scope>
    <source>
        <strain evidence="3">CGMCC 4.7679</strain>
    </source>
</reference>
<dbReference type="PANTHER" id="PTHR21240:SF30">
    <property type="entry name" value="AMIDOHYDROLASE-RELATED DOMAIN-CONTAINING PROTEIN-RELATED"/>
    <property type="match status" value="1"/>
</dbReference>
<evidence type="ECO:0000313" key="4">
    <source>
        <dbReference type="Proteomes" id="UP000658656"/>
    </source>
</evidence>
<accession>A0A8H9J3N7</accession>
<organism evidence="3 4">
    <name type="scientific">Amycolatopsis bartoniae</name>
    <dbReference type="NCBI Taxonomy" id="941986"/>
    <lineage>
        <taxon>Bacteria</taxon>
        <taxon>Bacillati</taxon>
        <taxon>Actinomycetota</taxon>
        <taxon>Actinomycetes</taxon>
        <taxon>Pseudonocardiales</taxon>
        <taxon>Pseudonocardiaceae</taxon>
        <taxon>Amycolatopsis</taxon>
    </lineage>
</organism>
<comment type="caution">
    <text evidence="3">The sequence shown here is derived from an EMBL/GenBank/DDBJ whole genome shotgun (WGS) entry which is preliminary data.</text>
</comment>
<evidence type="ECO:0000313" key="3">
    <source>
        <dbReference type="EMBL" id="GHF70067.1"/>
    </source>
</evidence>
<dbReference type="OrthoDB" id="8673173at2"/>
<name>A0A8H9J3N7_9PSEU</name>